<dbReference type="Proteomes" id="UP000245119">
    <property type="component" value="Linkage Group LG8"/>
</dbReference>
<gene>
    <name evidence="8" type="ORF">C0Q70_14380</name>
</gene>
<evidence type="ECO:0000256" key="4">
    <source>
        <dbReference type="PROSITE-ProRule" id="PRU00302"/>
    </source>
</evidence>
<accession>A0A2T7NZV2</accession>
<evidence type="ECO:0000256" key="6">
    <source>
        <dbReference type="SAM" id="Phobius"/>
    </source>
</evidence>
<dbReference type="PANTHER" id="PTHR45656">
    <property type="entry name" value="PROTEIN CBR-CLEC-78"/>
    <property type="match status" value="1"/>
</dbReference>
<dbReference type="CDD" id="cd00033">
    <property type="entry name" value="CCP"/>
    <property type="match status" value="4"/>
</dbReference>
<keyword evidence="4" id="KW-0768">Sushi</keyword>
<feature type="transmembrane region" description="Helical" evidence="6">
    <location>
        <begin position="107"/>
        <end position="126"/>
    </location>
</feature>
<proteinExistence type="predicted"/>
<sequence length="727" mass="80034">MKGHYPKQPRASVPALAVDVTYPTQHLVQRTTQLKYSAEETALRLLSLPPSHNNACEGEKRWLPEARSSLLEYHEWLKTDNVVSYSSTDGKISVSAKRPFNTDMGKHATVAWMVLVFVLCVTTVLSQADRLKCPSQGGSIEHGSQTEFLEPHQVIHYVCHPGYFMVGEVKQTCGADGQWVPAQRPECLAKVEKGTYCKIDPPLMYAKVRLDNDRMYAVAGDTATVVCTPGYHTVDNKEIFHIICGNTGIWTMPDGSPVVQCNEKQCPVPPNVPNAVFRYTFYTSATVTNVQRVEYLCMDGFVLVDSAQYYLTCNDGEWEGPVPTCVRSMSCPPPRDIYSGAWKVKTGQKDGDMYAVGTEVQYTCQVGYKLIGSQTLECTSSRQWSKVAPVCLPSTEKNWYCPELHKINNGYCRCEDEQSNSLDQCQPYYRGIQVQCFCNSGYKLQGSALLTCTGLGPHDEGAWDHEVPYCLRDGVEDIDPSFEDERSDQGLHITAEGRTHVSTLVIVIATACSVLGVLLLIMVIVVFRRKKPRPRLFHPSVTPPPYSRVHNNVLDEHDRLALMAYADATRVHLPTYEEAVQAGRSTPTAPPPRSNTTTPSSDFRPLPSIPATLRAPSGVASAGADNPNRHSTVTTSTINRDGVSENFGSLDTVNVSMSDASTSVTVETFDSGTSTRSITSQRATAGSLTSSDDNLANDNAPLLDSSSGYCEEDSRDCPTPNQDQKEE</sequence>
<feature type="transmembrane region" description="Helical" evidence="6">
    <location>
        <begin position="504"/>
        <end position="527"/>
    </location>
</feature>
<feature type="region of interest" description="Disordered" evidence="5">
    <location>
        <begin position="580"/>
        <end position="645"/>
    </location>
</feature>
<evidence type="ECO:0000313" key="9">
    <source>
        <dbReference type="Proteomes" id="UP000245119"/>
    </source>
</evidence>
<evidence type="ECO:0000256" key="5">
    <source>
        <dbReference type="SAM" id="MobiDB-lite"/>
    </source>
</evidence>
<dbReference type="PANTHER" id="PTHR45656:SF4">
    <property type="entry name" value="PROTEIN CBR-CLEC-78"/>
    <property type="match status" value="1"/>
</dbReference>
<dbReference type="Gene3D" id="2.10.70.10">
    <property type="entry name" value="Complement Module, domain 1"/>
    <property type="match status" value="4"/>
</dbReference>
<feature type="domain" description="Sushi" evidence="7">
    <location>
        <begin position="131"/>
        <end position="189"/>
    </location>
</feature>
<evidence type="ECO:0000256" key="2">
    <source>
        <dbReference type="ARBA" id="ARBA00022737"/>
    </source>
</evidence>
<dbReference type="OrthoDB" id="7487745at2759"/>
<name>A0A2T7NZV2_POMCA</name>
<protein>
    <recommendedName>
        <fullName evidence="7">Sushi domain-containing protein</fullName>
    </recommendedName>
</protein>
<comment type="caution">
    <text evidence="8">The sequence shown here is derived from an EMBL/GenBank/DDBJ whole genome shotgun (WGS) entry which is preliminary data.</text>
</comment>
<feature type="compositionally biased region" description="Polar residues" evidence="5">
    <location>
        <begin position="667"/>
        <end position="697"/>
    </location>
</feature>
<dbReference type="InterPro" id="IPR051277">
    <property type="entry name" value="SEZ6_CSMD_C4BPB_Regulators"/>
</dbReference>
<evidence type="ECO:0000259" key="7">
    <source>
        <dbReference type="PROSITE" id="PS50923"/>
    </source>
</evidence>
<keyword evidence="6" id="KW-1133">Transmembrane helix</keyword>
<keyword evidence="1" id="KW-0732">Signal</keyword>
<reference evidence="8 9" key="1">
    <citation type="submission" date="2018-04" db="EMBL/GenBank/DDBJ databases">
        <title>The genome of golden apple snail Pomacea canaliculata provides insight into stress tolerance and invasive adaptation.</title>
        <authorList>
            <person name="Liu C."/>
            <person name="Liu B."/>
            <person name="Ren Y."/>
            <person name="Zhang Y."/>
            <person name="Wang H."/>
            <person name="Li S."/>
            <person name="Jiang F."/>
            <person name="Yin L."/>
            <person name="Zhang G."/>
            <person name="Qian W."/>
            <person name="Fan W."/>
        </authorList>
    </citation>
    <scope>NUCLEOTIDE SEQUENCE [LARGE SCALE GENOMIC DNA]</scope>
    <source>
        <strain evidence="8">SZHN2017</strain>
        <tissue evidence="8">Muscle</tissue>
    </source>
</reference>
<dbReference type="SUPFAM" id="SSF57535">
    <property type="entry name" value="Complement control module/SCR domain"/>
    <property type="match status" value="5"/>
</dbReference>
<feature type="region of interest" description="Disordered" evidence="5">
    <location>
        <begin position="667"/>
        <end position="727"/>
    </location>
</feature>
<keyword evidence="3 4" id="KW-1015">Disulfide bond</keyword>
<evidence type="ECO:0000313" key="8">
    <source>
        <dbReference type="EMBL" id="PVD26702.1"/>
    </source>
</evidence>
<dbReference type="PROSITE" id="PS50923">
    <property type="entry name" value="SUSHI"/>
    <property type="match status" value="4"/>
</dbReference>
<keyword evidence="6" id="KW-0472">Membrane</keyword>
<dbReference type="AlphaFoldDB" id="A0A2T7NZV2"/>
<feature type="domain" description="Sushi" evidence="7">
    <location>
        <begin position="329"/>
        <end position="393"/>
    </location>
</feature>
<organism evidence="8 9">
    <name type="scientific">Pomacea canaliculata</name>
    <name type="common">Golden apple snail</name>
    <dbReference type="NCBI Taxonomy" id="400727"/>
    <lineage>
        <taxon>Eukaryota</taxon>
        <taxon>Metazoa</taxon>
        <taxon>Spiralia</taxon>
        <taxon>Lophotrochozoa</taxon>
        <taxon>Mollusca</taxon>
        <taxon>Gastropoda</taxon>
        <taxon>Caenogastropoda</taxon>
        <taxon>Architaenioglossa</taxon>
        <taxon>Ampullarioidea</taxon>
        <taxon>Ampullariidae</taxon>
        <taxon>Pomacea</taxon>
    </lineage>
</organism>
<comment type="caution">
    <text evidence="4">Lacks conserved residue(s) required for the propagation of feature annotation.</text>
</comment>
<keyword evidence="9" id="KW-1185">Reference proteome</keyword>
<dbReference type="EMBL" id="PZQS01000008">
    <property type="protein sequence ID" value="PVD26702.1"/>
    <property type="molecule type" value="Genomic_DNA"/>
</dbReference>
<keyword evidence="2" id="KW-0677">Repeat</keyword>
<keyword evidence="6" id="KW-0812">Transmembrane</keyword>
<dbReference type="SMART" id="SM00032">
    <property type="entry name" value="CCP"/>
    <property type="match status" value="5"/>
</dbReference>
<dbReference type="InterPro" id="IPR000436">
    <property type="entry name" value="Sushi_SCR_CCP_dom"/>
</dbReference>
<feature type="compositionally biased region" description="Polar residues" evidence="5">
    <location>
        <begin position="629"/>
        <end position="639"/>
    </location>
</feature>
<evidence type="ECO:0000256" key="1">
    <source>
        <dbReference type="ARBA" id="ARBA00022729"/>
    </source>
</evidence>
<dbReference type="InterPro" id="IPR035976">
    <property type="entry name" value="Sushi/SCR/CCP_sf"/>
</dbReference>
<evidence type="ECO:0000256" key="3">
    <source>
        <dbReference type="ARBA" id="ARBA00023157"/>
    </source>
</evidence>
<feature type="domain" description="Sushi" evidence="7">
    <location>
        <begin position="399"/>
        <end position="472"/>
    </location>
</feature>
<feature type="disulfide bond" evidence="4">
    <location>
        <begin position="364"/>
        <end position="391"/>
    </location>
</feature>
<dbReference type="Pfam" id="PF00084">
    <property type="entry name" value="Sushi"/>
    <property type="match status" value="5"/>
</dbReference>
<feature type="domain" description="Sushi" evidence="7">
    <location>
        <begin position="264"/>
        <end position="327"/>
    </location>
</feature>
<dbReference type="STRING" id="400727.A0A2T7NZV2"/>